<name>A0A512JMX7_9HYPH</name>
<sequence>MATIFVGGFVAIPVLGRWARHVTEVLAFLLAITVVMVASMYLCNRWPQYYANPRNPVAVAAAPSAH</sequence>
<evidence type="ECO:0000313" key="2">
    <source>
        <dbReference type="EMBL" id="GEP11317.1"/>
    </source>
</evidence>
<keyword evidence="1" id="KW-1133">Transmembrane helix</keyword>
<feature type="transmembrane region" description="Helical" evidence="1">
    <location>
        <begin position="26"/>
        <end position="44"/>
    </location>
</feature>
<gene>
    <name evidence="2" type="ORF">MGN01_31620</name>
</gene>
<keyword evidence="1" id="KW-0472">Membrane</keyword>
<organism evidence="2 3">
    <name type="scientific">Methylobacterium gnaphalii</name>
    <dbReference type="NCBI Taxonomy" id="1010610"/>
    <lineage>
        <taxon>Bacteria</taxon>
        <taxon>Pseudomonadati</taxon>
        <taxon>Pseudomonadota</taxon>
        <taxon>Alphaproteobacteria</taxon>
        <taxon>Hyphomicrobiales</taxon>
        <taxon>Methylobacteriaceae</taxon>
        <taxon>Methylobacterium</taxon>
    </lineage>
</organism>
<reference evidence="2 3" key="1">
    <citation type="submission" date="2019-07" db="EMBL/GenBank/DDBJ databases">
        <title>Whole genome shotgun sequence of Methylobacterium gnaphalii NBRC 107716.</title>
        <authorList>
            <person name="Hosoyama A."/>
            <person name="Uohara A."/>
            <person name="Ohji S."/>
            <person name="Ichikawa N."/>
        </authorList>
    </citation>
    <scope>NUCLEOTIDE SEQUENCE [LARGE SCALE GENOMIC DNA]</scope>
    <source>
        <strain evidence="2 3">NBRC 107716</strain>
    </source>
</reference>
<dbReference type="Proteomes" id="UP000321750">
    <property type="component" value="Unassembled WGS sequence"/>
</dbReference>
<dbReference type="AlphaFoldDB" id="A0A512JMX7"/>
<protein>
    <submittedName>
        <fullName evidence="2">Uncharacterized protein</fullName>
    </submittedName>
</protein>
<accession>A0A512JMX7</accession>
<keyword evidence="3" id="KW-1185">Reference proteome</keyword>
<dbReference type="EMBL" id="BJZV01000017">
    <property type="protein sequence ID" value="GEP11317.1"/>
    <property type="molecule type" value="Genomic_DNA"/>
</dbReference>
<proteinExistence type="predicted"/>
<comment type="caution">
    <text evidence="2">The sequence shown here is derived from an EMBL/GenBank/DDBJ whole genome shotgun (WGS) entry which is preliminary data.</text>
</comment>
<keyword evidence="1" id="KW-0812">Transmembrane</keyword>
<evidence type="ECO:0000313" key="3">
    <source>
        <dbReference type="Proteomes" id="UP000321750"/>
    </source>
</evidence>
<evidence type="ECO:0000256" key="1">
    <source>
        <dbReference type="SAM" id="Phobius"/>
    </source>
</evidence>